<dbReference type="Pfam" id="PF05239">
    <property type="entry name" value="PRC"/>
    <property type="match status" value="1"/>
</dbReference>
<dbReference type="InterPro" id="IPR011961">
    <property type="entry name" value="RimM"/>
</dbReference>
<keyword evidence="1 5" id="KW-0963">Cytoplasm</keyword>
<dbReference type="PANTHER" id="PTHR33692:SF1">
    <property type="entry name" value="RIBOSOME MATURATION FACTOR RIMM"/>
    <property type="match status" value="1"/>
</dbReference>
<keyword evidence="9" id="KW-1185">Reference proteome</keyword>
<sequence length="174" mass="19729">MTDWYYVGKIVNTRGIKGEVKVISETDFPEQRFANGAILYAEDPKTHRRQPLTVTGFQSRKPFVCLTFAEYDSINEVEKFKGHSLFVPHDQLQALGNDEFYYHEIIGADVYTEDGRLLGSVKEILSPGANDVWVVKTSGKDILLPYIKDVVKTIDVAKRKIIVHLIPGLIDDEN</sequence>
<comment type="subcellular location">
    <subcellularLocation>
        <location evidence="5">Cytoplasm</location>
    </subcellularLocation>
</comment>
<dbReference type="PANTHER" id="PTHR33692">
    <property type="entry name" value="RIBOSOME MATURATION FACTOR RIMM"/>
    <property type="match status" value="1"/>
</dbReference>
<evidence type="ECO:0000256" key="4">
    <source>
        <dbReference type="ARBA" id="ARBA00023186"/>
    </source>
</evidence>
<reference evidence="8 9" key="1">
    <citation type="submission" date="2021-01" db="EMBL/GenBank/DDBJ databases">
        <title>Genomic Encyclopedia of Type Strains, Phase IV (KMG-IV): sequencing the most valuable type-strain genomes for metagenomic binning, comparative biology and taxonomic classification.</title>
        <authorList>
            <person name="Goeker M."/>
        </authorList>
    </citation>
    <scope>NUCLEOTIDE SEQUENCE [LARGE SCALE GENOMIC DNA]</scope>
    <source>
        <strain evidence="8 9">DSM 100968</strain>
    </source>
</reference>
<dbReference type="NCBIfam" id="TIGR02273">
    <property type="entry name" value="16S_RimM"/>
    <property type="match status" value="1"/>
</dbReference>
<comment type="function">
    <text evidence="5">An accessory protein needed during the final step in the assembly of 30S ribosomal subunit, possibly for assembly of the head region. Essential for efficient processing of 16S rRNA. May be needed both before and after RbfA during the maturation of 16S rRNA. It has affinity for free ribosomal 30S subunits but not for 70S ribosomes.</text>
</comment>
<feature type="domain" description="RimM N-terminal" evidence="6">
    <location>
        <begin position="7"/>
        <end position="91"/>
    </location>
</feature>
<dbReference type="SUPFAM" id="SSF50447">
    <property type="entry name" value="Translation proteins"/>
    <property type="match status" value="1"/>
</dbReference>
<dbReference type="InterPro" id="IPR009000">
    <property type="entry name" value="Transl_B-barrel_sf"/>
</dbReference>
<dbReference type="InterPro" id="IPR011033">
    <property type="entry name" value="PRC_barrel-like_sf"/>
</dbReference>
<accession>A0ABS2QBM9</accession>
<evidence type="ECO:0000313" key="9">
    <source>
        <dbReference type="Proteomes" id="UP000823201"/>
    </source>
</evidence>
<dbReference type="Gene3D" id="2.30.30.240">
    <property type="entry name" value="PRC-barrel domain"/>
    <property type="match status" value="1"/>
</dbReference>
<dbReference type="SUPFAM" id="SSF50346">
    <property type="entry name" value="PRC-barrel domain"/>
    <property type="match status" value="1"/>
</dbReference>
<evidence type="ECO:0000259" key="6">
    <source>
        <dbReference type="Pfam" id="PF01782"/>
    </source>
</evidence>
<keyword evidence="3 5" id="KW-0698">rRNA processing</keyword>
<evidence type="ECO:0000256" key="2">
    <source>
        <dbReference type="ARBA" id="ARBA00022517"/>
    </source>
</evidence>
<dbReference type="Pfam" id="PF01782">
    <property type="entry name" value="RimM"/>
    <property type="match status" value="1"/>
</dbReference>
<dbReference type="Gene3D" id="2.40.30.60">
    <property type="entry name" value="RimM"/>
    <property type="match status" value="1"/>
</dbReference>
<comment type="domain">
    <text evidence="5">The PRC barrel domain binds ribosomal protein uS19.</text>
</comment>
<proteinExistence type="inferred from homology"/>
<dbReference type="EMBL" id="JAFBEV010000043">
    <property type="protein sequence ID" value="MBM7659212.1"/>
    <property type="molecule type" value="Genomic_DNA"/>
</dbReference>
<keyword evidence="4 5" id="KW-0143">Chaperone</keyword>
<evidence type="ECO:0000313" key="8">
    <source>
        <dbReference type="EMBL" id="MBM7659212.1"/>
    </source>
</evidence>
<dbReference type="InterPro" id="IPR027275">
    <property type="entry name" value="PRC-brl_dom"/>
</dbReference>
<dbReference type="Proteomes" id="UP000823201">
    <property type="component" value="Unassembled WGS sequence"/>
</dbReference>
<evidence type="ECO:0000259" key="7">
    <source>
        <dbReference type="Pfam" id="PF05239"/>
    </source>
</evidence>
<comment type="similarity">
    <text evidence="5">Belongs to the RimM family.</text>
</comment>
<comment type="subunit">
    <text evidence="5">Binds ribosomal protein uS19.</text>
</comment>
<organism evidence="8 9">
    <name type="scientific">Sporolactobacillus spathodeae</name>
    <dbReference type="NCBI Taxonomy" id="1465502"/>
    <lineage>
        <taxon>Bacteria</taxon>
        <taxon>Bacillati</taxon>
        <taxon>Bacillota</taxon>
        <taxon>Bacilli</taxon>
        <taxon>Bacillales</taxon>
        <taxon>Sporolactobacillaceae</taxon>
        <taxon>Sporolactobacillus</taxon>
    </lineage>
</organism>
<keyword evidence="2 5" id="KW-0690">Ribosome biogenesis</keyword>
<protein>
    <recommendedName>
        <fullName evidence="5">Ribosome maturation factor RimM</fullName>
    </recommendedName>
</protein>
<evidence type="ECO:0000256" key="1">
    <source>
        <dbReference type="ARBA" id="ARBA00022490"/>
    </source>
</evidence>
<dbReference type="RefSeq" id="WP_205007747.1">
    <property type="nucleotide sequence ID" value="NZ_CBCRXA010000013.1"/>
</dbReference>
<dbReference type="HAMAP" id="MF_00014">
    <property type="entry name" value="Ribosome_mat_RimM"/>
    <property type="match status" value="1"/>
</dbReference>
<dbReference type="InterPro" id="IPR036976">
    <property type="entry name" value="RimM_N_sf"/>
</dbReference>
<feature type="domain" description="PRC-barrel" evidence="7">
    <location>
        <begin position="98"/>
        <end position="168"/>
    </location>
</feature>
<evidence type="ECO:0000256" key="5">
    <source>
        <dbReference type="HAMAP-Rule" id="MF_00014"/>
    </source>
</evidence>
<evidence type="ECO:0000256" key="3">
    <source>
        <dbReference type="ARBA" id="ARBA00022552"/>
    </source>
</evidence>
<gene>
    <name evidence="5" type="primary">rimM</name>
    <name evidence="8" type="ORF">JOC27_002718</name>
</gene>
<dbReference type="InterPro" id="IPR002676">
    <property type="entry name" value="RimM_N"/>
</dbReference>
<name>A0ABS2QBM9_9BACL</name>
<comment type="caution">
    <text evidence="8">The sequence shown here is derived from an EMBL/GenBank/DDBJ whole genome shotgun (WGS) entry which is preliminary data.</text>
</comment>